<dbReference type="EMBL" id="CAKOGL010000010">
    <property type="protein sequence ID" value="CAH2090923.1"/>
    <property type="molecule type" value="Genomic_DNA"/>
</dbReference>
<reference evidence="3" key="1">
    <citation type="submission" date="2022-03" db="EMBL/GenBank/DDBJ databases">
        <authorList>
            <person name="Tunstrom K."/>
        </authorList>
    </citation>
    <scope>NUCLEOTIDE SEQUENCE</scope>
</reference>
<organism evidence="3 4">
    <name type="scientific">Euphydryas editha</name>
    <name type="common">Edith's checkerspot</name>
    <dbReference type="NCBI Taxonomy" id="104508"/>
    <lineage>
        <taxon>Eukaryota</taxon>
        <taxon>Metazoa</taxon>
        <taxon>Ecdysozoa</taxon>
        <taxon>Arthropoda</taxon>
        <taxon>Hexapoda</taxon>
        <taxon>Insecta</taxon>
        <taxon>Pterygota</taxon>
        <taxon>Neoptera</taxon>
        <taxon>Endopterygota</taxon>
        <taxon>Lepidoptera</taxon>
        <taxon>Glossata</taxon>
        <taxon>Ditrysia</taxon>
        <taxon>Papilionoidea</taxon>
        <taxon>Nymphalidae</taxon>
        <taxon>Nymphalinae</taxon>
        <taxon>Euphydryas</taxon>
    </lineage>
</organism>
<name>A0AAU9TVW3_EUPED</name>
<dbReference type="InterPro" id="IPR007889">
    <property type="entry name" value="HTH_Psq"/>
</dbReference>
<dbReference type="Gene3D" id="1.10.10.60">
    <property type="entry name" value="Homeodomain-like"/>
    <property type="match status" value="1"/>
</dbReference>
<dbReference type="Pfam" id="PF05225">
    <property type="entry name" value="HTH_psq"/>
    <property type="match status" value="1"/>
</dbReference>
<protein>
    <recommendedName>
        <fullName evidence="2">HTH psq-type domain-containing protein</fullName>
    </recommendedName>
</protein>
<evidence type="ECO:0000313" key="3">
    <source>
        <dbReference type="EMBL" id="CAH2090923.1"/>
    </source>
</evidence>
<evidence type="ECO:0000256" key="1">
    <source>
        <dbReference type="ARBA" id="ARBA00004123"/>
    </source>
</evidence>
<accession>A0AAU9TVW3</accession>
<dbReference type="Proteomes" id="UP001153954">
    <property type="component" value="Unassembled WGS sequence"/>
</dbReference>
<dbReference type="GO" id="GO:0005634">
    <property type="term" value="C:nucleus"/>
    <property type="evidence" value="ECO:0007669"/>
    <property type="project" value="UniProtKB-SubCell"/>
</dbReference>
<gene>
    <name evidence="3" type="ORF">EEDITHA_LOCUS6834</name>
</gene>
<sequence>MKKAVEAVLEGKMGYMLAAKSFSVPQTTLERKVKKSRENSNDIQNLKIPLGPKLPVFSQEEENELVDYLLDMESRVSVTKFFNFLANVYDENKLTLDRIYNCDETGISVVPKTRSKIIVRKEQKQVGAIVSAERGTIVTVEICFNAAGRYLTPC</sequence>
<comment type="subcellular location">
    <subcellularLocation>
        <location evidence="1">Nucleus</location>
    </subcellularLocation>
</comment>
<evidence type="ECO:0000259" key="2">
    <source>
        <dbReference type="Pfam" id="PF05225"/>
    </source>
</evidence>
<evidence type="ECO:0000313" key="4">
    <source>
        <dbReference type="Proteomes" id="UP001153954"/>
    </source>
</evidence>
<dbReference type="InterPro" id="IPR009057">
    <property type="entry name" value="Homeodomain-like_sf"/>
</dbReference>
<dbReference type="GO" id="GO:0003677">
    <property type="term" value="F:DNA binding"/>
    <property type="evidence" value="ECO:0007669"/>
    <property type="project" value="InterPro"/>
</dbReference>
<comment type="caution">
    <text evidence="3">The sequence shown here is derived from an EMBL/GenBank/DDBJ whole genome shotgun (WGS) entry which is preliminary data.</text>
</comment>
<feature type="domain" description="HTH psq-type" evidence="2">
    <location>
        <begin position="1"/>
        <end position="38"/>
    </location>
</feature>
<keyword evidence="4" id="KW-1185">Reference proteome</keyword>
<proteinExistence type="predicted"/>
<dbReference type="AlphaFoldDB" id="A0AAU9TVW3"/>
<dbReference type="SUPFAM" id="SSF46689">
    <property type="entry name" value="Homeodomain-like"/>
    <property type="match status" value="1"/>
</dbReference>